<evidence type="ECO:0000256" key="2">
    <source>
        <dbReference type="SAM" id="SignalP"/>
    </source>
</evidence>
<feature type="compositionally biased region" description="Basic and acidic residues" evidence="1">
    <location>
        <begin position="94"/>
        <end position="123"/>
    </location>
</feature>
<keyword evidence="2" id="KW-0732">Signal</keyword>
<evidence type="ECO:0000313" key="3">
    <source>
        <dbReference type="EMBL" id="CAD9661265.1"/>
    </source>
</evidence>
<feature type="signal peptide" evidence="2">
    <location>
        <begin position="1"/>
        <end position="26"/>
    </location>
</feature>
<protein>
    <submittedName>
        <fullName evidence="3">Uncharacterized protein</fullName>
    </submittedName>
</protein>
<proteinExistence type="predicted"/>
<gene>
    <name evidence="3" type="ORF">RMAR1173_LOCUS912</name>
</gene>
<name>A0A7S2W1X5_9STRA</name>
<evidence type="ECO:0000256" key="1">
    <source>
        <dbReference type="SAM" id="MobiDB-lite"/>
    </source>
</evidence>
<feature type="chain" id="PRO_5030756527" evidence="2">
    <location>
        <begin position="27"/>
        <end position="142"/>
    </location>
</feature>
<sequence length="142" mass="15771">MASVLGGGWVLLFLHLALAPLPLATAWPLSRGRLVAAQPWMPVEGRVRPMQSFWDRDGDLPWRDDDEDEDEDSLAALAAIAGVGSPEEIRRLEEADAWKREKDQERRDRAKQAGEAARKRAEAGDSGFDDGGSITRLDYDEL</sequence>
<organism evidence="3">
    <name type="scientific">Rhizochromulina marina</name>
    <dbReference type="NCBI Taxonomy" id="1034831"/>
    <lineage>
        <taxon>Eukaryota</taxon>
        <taxon>Sar</taxon>
        <taxon>Stramenopiles</taxon>
        <taxon>Ochrophyta</taxon>
        <taxon>Dictyochophyceae</taxon>
        <taxon>Rhizochromulinales</taxon>
        <taxon>Rhizochromulina</taxon>
    </lineage>
</organism>
<accession>A0A7S2W1X5</accession>
<dbReference type="AlphaFoldDB" id="A0A7S2W1X5"/>
<feature type="region of interest" description="Disordered" evidence="1">
    <location>
        <begin position="94"/>
        <end position="142"/>
    </location>
</feature>
<reference evidence="3" key="1">
    <citation type="submission" date="2021-01" db="EMBL/GenBank/DDBJ databases">
        <authorList>
            <person name="Corre E."/>
            <person name="Pelletier E."/>
            <person name="Niang G."/>
            <person name="Scheremetjew M."/>
            <person name="Finn R."/>
            <person name="Kale V."/>
            <person name="Holt S."/>
            <person name="Cochrane G."/>
            <person name="Meng A."/>
            <person name="Brown T."/>
            <person name="Cohen L."/>
        </authorList>
    </citation>
    <scope>NUCLEOTIDE SEQUENCE</scope>
    <source>
        <strain evidence="3">CCMP1243</strain>
    </source>
</reference>
<dbReference type="EMBL" id="HBHJ01001415">
    <property type="protein sequence ID" value="CAD9661265.1"/>
    <property type="molecule type" value="Transcribed_RNA"/>
</dbReference>